<evidence type="ECO:0000256" key="1">
    <source>
        <dbReference type="ARBA" id="ARBA00004167"/>
    </source>
</evidence>
<evidence type="ECO:0008006" key="13">
    <source>
        <dbReference type="Google" id="ProtNLM"/>
    </source>
</evidence>
<keyword evidence="7" id="KW-0325">Glycoprotein</keyword>
<reference evidence="11 12" key="1">
    <citation type="journal article" date="2023" name="bioRxiv">
        <title>High-quality genome assemblies of four members of thePodospora anserinaspecies complex.</title>
        <authorList>
            <person name="Ament-Velasquez S.L."/>
            <person name="Vogan A.A."/>
            <person name="Wallerman O."/>
            <person name="Hartmann F."/>
            <person name="Gautier V."/>
            <person name="Silar P."/>
            <person name="Giraud T."/>
            <person name="Johannesson H."/>
        </authorList>
    </citation>
    <scope>NUCLEOTIDE SEQUENCE [LARGE SCALE GENOMIC DNA]</scope>
    <source>
        <strain evidence="11 12">CBS 112042</strain>
    </source>
</reference>
<evidence type="ECO:0000256" key="3">
    <source>
        <dbReference type="ARBA" id="ARBA00022692"/>
    </source>
</evidence>
<feature type="transmembrane region" description="Helical" evidence="10">
    <location>
        <begin position="44"/>
        <end position="66"/>
    </location>
</feature>
<sequence>MFQSRQYIRLRNIGPDSTSGDTATRNGSATHHHKPLPHFLRRPATATIVFLVSIVLNFFLLGKVLLSKTARDQILTYSPALPAISHERVVFSSGFGIEQSPFQGPPSEENNKLWAGLYDCKLCAENALLPDVMLRTGSFKVGISRISADEARPMDNKTLPIPGREGGYVVQLSVFHQLHCLVRLSRPALFLHGQPKSNTERHSQNLIRKGLYGAVDMTNVDELLGIEHLDHCLDMLRQSVMCSSDITPTTFARQTSSSPMKIVAEVVHTCRNFAKVQQWAWNRRLTTELDKNTLVTNDPLGWGTYIYSP</sequence>
<keyword evidence="3 10" id="KW-0812">Transmembrane</keyword>
<feature type="compositionally biased region" description="Polar residues" evidence="9">
    <location>
        <begin position="15"/>
        <end position="29"/>
    </location>
</feature>
<keyword evidence="5" id="KW-0843">Virulence</keyword>
<feature type="region of interest" description="Disordered" evidence="9">
    <location>
        <begin position="12"/>
        <end position="36"/>
    </location>
</feature>
<name>A0ABR0FG46_9PEZI</name>
<accession>A0ABR0FG46</accession>
<organism evidence="11 12">
    <name type="scientific">Podospora bellae-mahoneyi</name>
    <dbReference type="NCBI Taxonomy" id="2093777"/>
    <lineage>
        <taxon>Eukaryota</taxon>
        <taxon>Fungi</taxon>
        <taxon>Dikarya</taxon>
        <taxon>Ascomycota</taxon>
        <taxon>Pezizomycotina</taxon>
        <taxon>Sordariomycetes</taxon>
        <taxon>Sordariomycetidae</taxon>
        <taxon>Sordariales</taxon>
        <taxon>Podosporaceae</taxon>
        <taxon>Podospora</taxon>
    </lineage>
</organism>
<evidence type="ECO:0000313" key="11">
    <source>
        <dbReference type="EMBL" id="KAK4642945.1"/>
    </source>
</evidence>
<evidence type="ECO:0000256" key="10">
    <source>
        <dbReference type="SAM" id="Phobius"/>
    </source>
</evidence>
<dbReference type="Pfam" id="PF11807">
    <property type="entry name" value="UstYa"/>
    <property type="match status" value="1"/>
</dbReference>
<dbReference type="EMBL" id="JAFFGZ010000006">
    <property type="protein sequence ID" value="KAK4642945.1"/>
    <property type="molecule type" value="Genomic_DNA"/>
</dbReference>
<evidence type="ECO:0000256" key="4">
    <source>
        <dbReference type="ARBA" id="ARBA00022989"/>
    </source>
</evidence>
<dbReference type="PANTHER" id="PTHR33365">
    <property type="entry name" value="YALI0B05434P"/>
    <property type="match status" value="1"/>
</dbReference>
<evidence type="ECO:0000256" key="6">
    <source>
        <dbReference type="ARBA" id="ARBA00023136"/>
    </source>
</evidence>
<keyword evidence="4 10" id="KW-1133">Transmembrane helix</keyword>
<protein>
    <recommendedName>
        <fullName evidence="13">Tat pathway signal sequence</fullName>
    </recommendedName>
</protein>
<comment type="caution">
    <text evidence="11">The sequence shown here is derived from an EMBL/GenBank/DDBJ whole genome shotgun (WGS) entry which is preliminary data.</text>
</comment>
<evidence type="ECO:0000256" key="2">
    <source>
        <dbReference type="ARBA" id="ARBA00004685"/>
    </source>
</evidence>
<dbReference type="RefSeq" id="XP_062731921.1">
    <property type="nucleotide sequence ID" value="XM_062881673.1"/>
</dbReference>
<keyword evidence="6 10" id="KW-0472">Membrane</keyword>
<evidence type="ECO:0000256" key="7">
    <source>
        <dbReference type="ARBA" id="ARBA00023180"/>
    </source>
</evidence>
<proteinExistence type="inferred from homology"/>
<gene>
    <name evidence="11" type="ORF">QC761_700830</name>
</gene>
<keyword evidence="12" id="KW-1185">Reference proteome</keyword>
<comment type="similarity">
    <text evidence="8">Belongs to the ustYa family.</text>
</comment>
<evidence type="ECO:0000256" key="8">
    <source>
        <dbReference type="ARBA" id="ARBA00035112"/>
    </source>
</evidence>
<evidence type="ECO:0000256" key="9">
    <source>
        <dbReference type="SAM" id="MobiDB-lite"/>
    </source>
</evidence>
<evidence type="ECO:0000256" key="5">
    <source>
        <dbReference type="ARBA" id="ARBA00023026"/>
    </source>
</evidence>
<comment type="pathway">
    <text evidence="2">Mycotoxin biosynthesis.</text>
</comment>
<dbReference type="PANTHER" id="PTHR33365:SF4">
    <property type="entry name" value="CYCLOCHLOROTINE BIOSYNTHESIS PROTEIN O"/>
    <property type="match status" value="1"/>
</dbReference>
<dbReference type="InterPro" id="IPR021765">
    <property type="entry name" value="UstYa-like"/>
</dbReference>
<evidence type="ECO:0000313" key="12">
    <source>
        <dbReference type="Proteomes" id="UP001322138"/>
    </source>
</evidence>
<comment type="subcellular location">
    <subcellularLocation>
        <location evidence="1">Membrane</location>
        <topology evidence="1">Single-pass membrane protein</topology>
    </subcellularLocation>
</comment>
<dbReference type="Proteomes" id="UP001322138">
    <property type="component" value="Unassembled WGS sequence"/>
</dbReference>
<dbReference type="GeneID" id="87901155"/>